<name>A0A919JCT9_9ACTN</name>
<gene>
    <name evidence="2" type="ORF">Ani05nite_05440</name>
</gene>
<evidence type="ECO:0000313" key="2">
    <source>
        <dbReference type="EMBL" id="GIE47010.1"/>
    </source>
</evidence>
<reference evidence="2" key="1">
    <citation type="submission" date="2021-01" db="EMBL/GenBank/DDBJ databases">
        <title>Whole genome shotgun sequence of Actinoplanes nipponensis NBRC 14063.</title>
        <authorList>
            <person name="Komaki H."/>
            <person name="Tamura T."/>
        </authorList>
    </citation>
    <scope>NUCLEOTIDE SEQUENCE</scope>
    <source>
        <strain evidence="2">NBRC 14063</strain>
    </source>
</reference>
<dbReference type="AlphaFoldDB" id="A0A919JCT9"/>
<protein>
    <submittedName>
        <fullName evidence="2">Uncharacterized protein</fullName>
    </submittedName>
</protein>
<feature type="region of interest" description="Disordered" evidence="1">
    <location>
        <begin position="38"/>
        <end position="80"/>
    </location>
</feature>
<comment type="caution">
    <text evidence="2">The sequence shown here is derived from an EMBL/GenBank/DDBJ whole genome shotgun (WGS) entry which is preliminary data.</text>
</comment>
<evidence type="ECO:0000256" key="1">
    <source>
        <dbReference type="SAM" id="MobiDB-lite"/>
    </source>
</evidence>
<evidence type="ECO:0000313" key="3">
    <source>
        <dbReference type="Proteomes" id="UP000647172"/>
    </source>
</evidence>
<organism evidence="2 3">
    <name type="scientific">Actinoplanes nipponensis</name>
    <dbReference type="NCBI Taxonomy" id="135950"/>
    <lineage>
        <taxon>Bacteria</taxon>
        <taxon>Bacillati</taxon>
        <taxon>Actinomycetota</taxon>
        <taxon>Actinomycetes</taxon>
        <taxon>Micromonosporales</taxon>
        <taxon>Micromonosporaceae</taxon>
        <taxon>Actinoplanes</taxon>
    </lineage>
</organism>
<keyword evidence="3" id="KW-1185">Reference proteome</keyword>
<sequence>MPNVYTASSAAKKRRWYIPVLISAVVLAGGSGCALARPAAGEPTPVSVNSPLKSSSKPPKPAKKAKPAGAADSTPAKITENSHAVRPVAKKRAGVSIVYFRVKQKPTCESGTDAVRFPGRPVVLEWKVKGAAKATLAVDGPGLYGEYGAKDSATLDFPCAGPANTYVSHRYTLTVKHGHVTKKCTIHVKARVNELATL</sequence>
<dbReference type="EMBL" id="BOMQ01000008">
    <property type="protein sequence ID" value="GIE47010.1"/>
    <property type="molecule type" value="Genomic_DNA"/>
</dbReference>
<accession>A0A919JCT9</accession>
<dbReference type="RefSeq" id="WP_203764070.1">
    <property type="nucleotide sequence ID" value="NZ_BAAAYJ010000103.1"/>
</dbReference>
<proteinExistence type="predicted"/>
<dbReference type="Proteomes" id="UP000647172">
    <property type="component" value="Unassembled WGS sequence"/>
</dbReference>